<evidence type="ECO:0000259" key="3">
    <source>
        <dbReference type="Pfam" id="PF13290"/>
    </source>
</evidence>
<comment type="caution">
    <text evidence="4">The sequence shown here is derived from an EMBL/GenBank/DDBJ whole genome shotgun (WGS) entry which is preliminary data.</text>
</comment>
<evidence type="ECO:0000313" key="4">
    <source>
        <dbReference type="EMBL" id="MBY5958088.1"/>
    </source>
</evidence>
<dbReference type="Pfam" id="PF07635">
    <property type="entry name" value="PSCyt1"/>
    <property type="match status" value="1"/>
</dbReference>
<gene>
    <name evidence="4" type="ORF">KUV50_08105</name>
</gene>
<accession>A0A953HNX9</accession>
<keyword evidence="5" id="KW-1185">Reference proteome</keyword>
<dbReference type="EMBL" id="JAHVHU010000007">
    <property type="protein sequence ID" value="MBY5958088.1"/>
    <property type="molecule type" value="Genomic_DNA"/>
</dbReference>
<feature type="domain" description="Cytochrome C Planctomycete-type" evidence="2">
    <location>
        <begin position="202"/>
        <end position="261"/>
    </location>
</feature>
<feature type="transmembrane region" description="Helical" evidence="1">
    <location>
        <begin position="12"/>
        <end position="33"/>
    </location>
</feature>
<dbReference type="InterPro" id="IPR032675">
    <property type="entry name" value="LRR_dom_sf"/>
</dbReference>
<dbReference type="Proteomes" id="UP000753961">
    <property type="component" value="Unassembled WGS sequence"/>
</dbReference>
<dbReference type="InterPro" id="IPR011429">
    <property type="entry name" value="Cyt_c_Planctomycete-type"/>
</dbReference>
<keyword evidence="1" id="KW-1133">Transmembrane helix</keyword>
<keyword evidence="1" id="KW-0472">Membrane</keyword>
<feature type="domain" description="GH29D-like beta-sandwich" evidence="3">
    <location>
        <begin position="491"/>
        <end position="552"/>
    </location>
</feature>
<dbReference type="PANTHER" id="PTHR35889">
    <property type="entry name" value="CYCLOINULO-OLIGOSACCHARIDE FRUCTANOTRANSFERASE-RELATED"/>
    <property type="match status" value="1"/>
</dbReference>
<evidence type="ECO:0000259" key="2">
    <source>
        <dbReference type="Pfam" id="PF07635"/>
    </source>
</evidence>
<feature type="transmembrane region" description="Helical" evidence="1">
    <location>
        <begin position="114"/>
        <end position="132"/>
    </location>
</feature>
<feature type="transmembrane region" description="Helical" evidence="1">
    <location>
        <begin position="48"/>
        <end position="70"/>
    </location>
</feature>
<dbReference type="Pfam" id="PF13290">
    <property type="entry name" value="CHB_HEX_C_1"/>
    <property type="match status" value="1"/>
</dbReference>
<sequence>MQKNKLWRILGMVNFGLDVFILFFLIAADWIVIPRLLQVFGRAHPMVLHFPVVFIFLLPIIPWVLSSLSLDKKNSRQFMGHYIILAHFLCAITVLFGLILSIEGGYTGEEVSYHKWGGVILLFLLMVLENSWYWPVMERRKMRLALFIPMVVLVITSHIGAGITHGRDFLTEPILKKKTKKVPLAEAVVFRDVIHPILDQKCMNCHNATKSKGELILKDSTSILNGGEGGPVIIAEDRLESPLLQRLLLDIDHDDHMPPKGKPQLTQEEVLVIREWIKKDNLFDLHFNELEPTDTLAILIEETYHYDDEPVYTMDAANEADIRSLNDDYRLLVPIAEKSPALYARFLSASHFQPEYFAALAKTQEQIVDLHAGYMPVTDEDLLVLENFKNLQVLNLNGTAITDKGLNVLHNLRNLQKLYLAETSVSLEGVQNLLEVNPIKKIYLWDTGVDSSQMVTLRQDHPMTEIVGISNPFGNKIIALNPPQVKPADPFFQTATTVTVNHPIPQVKIHYTTDGSPPDSLTSPLYEQPLDIDGDTEFRFQAFKKGWLSSPVIDRSYYSSKHTPDSIWFVTEPNPRYAGQGPSTLINFKTGEKPHEDKNYLGYREKDAVIGTRFDDPVTLEKVVISGLSKTNSYIFPPSRIDVEVRNKQGKWVKIGTTVPDQPAFEIGYEKYFFTVPLEQKIKTNAIKVTVHPVQNLPNWHPAKGDKGWVFLDEVLFQ</sequence>
<dbReference type="SUPFAM" id="SSF52047">
    <property type="entry name" value="RNI-like"/>
    <property type="match status" value="1"/>
</dbReference>
<dbReference type="AlphaFoldDB" id="A0A953HNX9"/>
<keyword evidence="1" id="KW-0812">Transmembrane</keyword>
<feature type="transmembrane region" description="Helical" evidence="1">
    <location>
        <begin position="82"/>
        <end position="102"/>
    </location>
</feature>
<proteinExistence type="predicted"/>
<dbReference type="PANTHER" id="PTHR35889:SF3">
    <property type="entry name" value="F-BOX DOMAIN-CONTAINING PROTEIN"/>
    <property type="match status" value="1"/>
</dbReference>
<dbReference type="Gene3D" id="3.80.10.10">
    <property type="entry name" value="Ribonuclease Inhibitor"/>
    <property type="match status" value="1"/>
</dbReference>
<protein>
    <submittedName>
        <fullName evidence="4">Chitobiase/beta-hexosaminidase C-terminal domain-containing protein</fullName>
    </submittedName>
</protein>
<dbReference type="RefSeq" id="WP_222579621.1">
    <property type="nucleotide sequence ID" value="NZ_JAHVHU010000007.1"/>
</dbReference>
<feature type="transmembrane region" description="Helical" evidence="1">
    <location>
        <begin position="144"/>
        <end position="163"/>
    </location>
</feature>
<reference evidence="4" key="1">
    <citation type="submission" date="2021-06" db="EMBL/GenBank/DDBJ databases">
        <title>44 bacteria genomes isolated from Dapeng, Shenzhen.</title>
        <authorList>
            <person name="Zheng W."/>
            <person name="Yu S."/>
            <person name="Huang Y."/>
        </authorList>
    </citation>
    <scope>NUCLEOTIDE SEQUENCE</scope>
    <source>
        <strain evidence="4">DP5N28-2</strain>
    </source>
</reference>
<name>A0A953HNX9_9BACT</name>
<organism evidence="4 5">
    <name type="scientific">Membranihabitans marinus</name>
    <dbReference type="NCBI Taxonomy" id="1227546"/>
    <lineage>
        <taxon>Bacteria</taxon>
        <taxon>Pseudomonadati</taxon>
        <taxon>Bacteroidota</taxon>
        <taxon>Saprospiria</taxon>
        <taxon>Saprospirales</taxon>
        <taxon>Saprospiraceae</taxon>
        <taxon>Membranihabitans</taxon>
    </lineage>
</organism>
<dbReference type="InterPro" id="IPR059177">
    <property type="entry name" value="GH29D-like_dom"/>
</dbReference>
<evidence type="ECO:0000313" key="5">
    <source>
        <dbReference type="Proteomes" id="UP000753961"/>
    </source>
</evidence>
<evidence type="ECO:0000256" key="1">
    <source>
        <dbReference type="SAM" id="Phobius"/>
    </source>
</evidence>